<dbReference type="Proteomes" id="UP001176940">
    <property type="component" value="Unassembled WGS sequence"/>
</dbReference>
<feature type="region of interest" description="Disordered" evidence="1">
    <location>
        <begin position="1"/>
        <end position="39"/>
    </location>
</feature>
<evidence type="ECO:0000256" key="1">
    <source>
        <dbReference type="SAM" id="MobiDB-lite"/>
    </source>
</evidence>
<name>A0ABN9KZT2_9NEOB</name>
<evidence type="ECO:0000313" key="2">
    <source>
        <dbReference type="EMBL" id="CAJ0927862.1"/>
    </source>
</evidence>
<accession>A0ABN9KZT2</accession>
<keyword evidence="3" id="KW-1185">Reference proteome</keyword>
<proteinExistence type="predicted"/>
<feature type="compositionally biased region" description="Low complexity" evidence="1">
    <location>
        <begin position="19"/>
        <end position="33"/>
    </location>
</feature>
<protein>
    <submittedName>
        <fullName evidence="2">Uncharacterized protein</fullName>
    </submittedName>
</protein>
<reference evidence="2" key="1">
    <citation type="submission" date="2023-07" db="EMBL/GenBank/DDBJ databases">
        <authorList>
            <person name="Stuckert A."/>
        </authorList>
    </citation>
    <scope>NUCLEOTIDE SEQUENCE</scope>
</reference>
<gene>
    <name evidence="2" type="ORF">RIMI_LOCUS3166072</name>
</gene>
<dbReference type="EMBL" id="CAUEEQ010004658">
    <property type="protein sequence ID" value="CAJ0927862.1"/>
    <property type="molecule type" value="Genomic_DNA"/>
</dbReference>
<evidence type="ECO:0000313" key="3">
    <source>
        <dbReference type="Proteomes" id="UP001176940"/>
    </source>
</evidence>
<comment type="caution">
    <text evidence="2">The sequence shown here is derived from an EMBL/GenBank/DDBJ whole genome shotgun (WGS) entry which is preliminary data.</text>
</comment>
<organism evidence="2 3">
    <name type="scientific">Ranitomeya imitator</name>
    <name type="common">mimic poison frog</name>
    <dbReference type="NCBI Taxonomy" id="111125"/>
    <lineage>
        <taxon>Eukaryota</taxon>
        <taxon>Metazoa</taxon>
        <taxon>Chordata</taxon>
        <taxon>Craniata</taxon>
        <taxon>Vertebrata</taxon>
        <taxon>Euteleostomi</taxon>
        <taxon>Amphibia</taxon>
        <taxon>Batrachia</taxon>
        <taxon>Anura</taxon>
        <taxon>Neobatrachia</taxon>
        <taxon>Hyloidea</taxon>
        <taxon>Dendrobatidae</taxon>
        <taxon>Dendrobatinae</taxon>
        <taxon>Ranitomeya</taxon>
    </lineage>
</organism>
<sequence length="109" mass="11811">MMEESGIETTPPSTPPPSTAGTSHTAATAIATSVPPGPVLDIPEMSRNACPVDQWRHLSPASANEWLYNISGHFLYVKNGTWKYRLAGSHFIESTGYSDDPICTVFFTP</sequence>